<sequence>MLKFLMFLTLLACSSFFVTDAFSLEVELLKESERVIETLGWLKPGNIPFQEQIQLIIDQVKSKNRISITLASTDNEDIRLPSELESEIFDP</sequence>
<protein>
    <submittedName>
        <fullName evidence="1">Uncharacterized protein</fullName>
    </submittedName>
</protein>
<gene>
    <name evidence="1" type="ORF">METZ01_LOCUS231892</name>
</gene>
<dbReference type="EMBL" id="UINC01057649">
    <property type="protein sequence ID" value="SVB79038.1"/>
    <property type="molecule type" value="Genomic_DNA"/>
</dbReference>
<name>A0A382GVB7_9ZZZZ</name>
<reference evidence="1" key="1">
    <citation type="submission" date="2018-05" db="EMBL/GenBank/DDBJ databases">
        <authorList>
            <person name="Lanie J.A."/>
            <person name="Ng W.-L."/>
            <person name="Kazmierczak K.M."/>
            <person name="Andrzejewski T.M."/>
            <person name="Davidsen T.M."/>
            <person name="Wayne K.J."/>
            <person name="Tettelin H."/>
            <person name="Glass J.I."/>
            <person name="Rusch D."/>
            <person name="Podicherti R."/>
            <person name="Tsui H.-C.T."/>
            <person name="Winkler M.E."/>
        </authorList>
    </citation>
    <scope>NUCLEOTIDE SEQUENCE</scope>
</reference>
<organism evidence="1">
    <name type="scientific">marine metagenome</name>
    <dbReference type="NCBI Taxonomy" id="408172"/>
    <lineage>
        <taxon>unclassified sequences</taxon>
        <taxon>metagenomes</taxon>
        <taxon>ecological metagenomes</taxon>
    </lineage>
</organism>
<dbReference type="AlphaFoldDB" id="A0A382GVB7"/>
<feature type="non-terminal residue" evidence="1">
    <location>
        <position position="91"/>
    </location>
</feature>
<proteinExistence type="predicted"/>
<accession>A0A382GVB7</accession>
<evidence type="ECO:0000313" key="1">
    <source>
        <dbReference type="EMBL" id="SVB79038.1"/>
    </source>
</evidence>